<protein>
    <submittedName>
        <fullName evidence="1">Uncharacterized protein</fullName>
    </submittedName>
</protein>
<reference evidence="1" key="1">
    <citation type="submission" date="2019-06" db="EMBL/GenBank/DDBJ databases">
        <authorList>
            <person name="Zheng W."/>
        </authorList>
    </citation>
    <scope>NUCLEOTIDE SEQUENCE</scope>
    <source>
        <strain evidence="1">QDHG01</strain>
    </source>
</reference>
<dbReference type="AlphaFoldDB" id="A0A8J8P4N7"/>
<gene>
    <name evidence="1" type="ORF">FGO68_gene16894</name>
</gene>
<evidence type="ECO:0000313" key="1">
    <source>
        <dbReference type="EMBL" id="TNV85980.1"/>
    </source>
</evidence>
<keyword evidence="2" id="KW-1185">Reference proteome</keyword>
<sequence>MSQIVCSRSPSCLKPITSCQASSQGSHIPISQACHTRAFSFQGAAQLVRQRQRLASKSSLSSRKRQILTRYHLLVAQVPG</sequence>
<accession>A0A8J8P4N7</accession>
<dbReference type="Proteomes" id="UP000785679">
    <property type="component" value="Unassembled WGS sequence"/>
</dbReference>
<proteinExistence type="predicted"/>
<dbReference type="EMBL" id="RRYP01001417">
    <property type="protein sequence ID" value="TNV85980.1"/>
    <property type="molecule type" value="Genomic_DNA"/>
</dbReference>
<evidence type="ECO:0000313" key="2">
    <source>
        <dbReference type="Proteomes" id="UP000785679"/>
    </source>
</evidence>
<organism evidence="1 2">
    <name type="scientific">Halteria grandinella</name>
    <dbReference type="NCBI Taxonomy" id="5974"/>
    <lineage>
        <taxon>Eukaryota</taxon>
        <taxon>Sar</taxon>
        <taxon>Alveolata</taxon>
        <taxon>Ciliophora</taxon>
        <taxon>Intramacronucleata</taxon>
        <taxon>Spirotrichea</taxon>
        <taxon>Stichotrichia</taxon>
        <taxon>Sporadotrichida</taxon>
        <taxon>Halteriidae</taxon>
        <taxon>Halteria</taxon>
    </lineage>
</organism>
<comment type="caution">
    <text evidence="1">The sequence shown here is derived from an EMBL/GenBank/DDBJ whole genome shotgun (WGS) entry which is preliminary data.</text>
</comment>
<name>A0A8J8P4N7_HALGN</name>